<keyword evidence="4 6" id="KW-1133">Transmembrane helix</keyword>
<gene>
    <name evidence="7" type="ORF">H0H81_004513</name>
</gene>
<evidence type="ECO:0000256" key="3">
    <source>
        <dbReference type="ARBA" id="ARBA00022692"/>
    </source>
</evidence>
<dbReference type="GO" id="GO:0071786">
    <property type="term" value="P:endoplasmic reticulum tubular network organization"/>
    <property type="evidence" value="ECO:0007669"/>
    <property type="project" value="TreeGrafter"/>
</dbReference>
<reference evidence="7" key="2">
    <citation type="submission" date="2021-10" db="EMBL/GenBank/DDBJ databases">
        <title>Phylogenomics reveals ancestral predisposition of the termite-cultivated fungus Termitomyces towards a domesticated lifestyle.</title>
        <authorList>
            <person name="Auxier B."/>
            <person name="Grum-Grzhimaylo A."/>
            <person name="Cardenas M.E."/>
            <person name="Lodge J.D."/>
            <person name="Laessoe T."/>
            <person name="Pedersen O."/>
            <person name="Smith M.E."/>
            <person name="Kuyper T.W."/>
            <person name="Franco-Molano E.A."/>
            <person name="Baroni T.J."/>
            <person name="Aanen D.K."/>
        </authorList>
    </citation>
    <scope>NUCLEOTIDE SEQUENCE</scope>
    <source>
        <strain evidence="7">D49</strain>
    </source>
</reference>
<dbReference type="PANTHER" id="PTHR12703">
    <property type="entry name" value="TRANSMEMBRANE PROTEIN 33"/>
    <property type="match status" value="1"/>
</dbReference>
<feature type="transmembrane region" description="Helical" evidence="6">
    <location>
        <begin position="24"/>
        <end position="52"/>
    </location>
</feature>
<dbReference type="EMBL" id="JABCKI010005725">
    <property type="protein sequence ID" value="KAG5639311.1"/>
    <property type="molecule type" value="Genomic_DNA"/>
</dbReference>
<evidence type="ECO:0000256" key="4">
    <source>
        <dbReference type="ARBA" id="ARBA00022989"/>
    </source>
</evidence>
<proteinExistence type="inferred from homology"/>
<dbReference type="InterPro" id="IPR051645">
    <property type="entry name" value="PER33/POM33_regulator"/>
</dbReference>
<evidence type="ECO:0000256" key="5">
    <source>
        <dbReference type="ARBA" id="ARBA00023136"/>
    </source>
</evidence>
<dbReference type="GO" id="GO:0016020">
    <property type="term" value="C:membrane"/>
    <property type="evidence" value="ECO:0007669"/>
    <property type="project" value="UniProtKB-SubCell"/>
</dbReference>
<dbReference type="AlphaFoldDB" id="A0A9P7K5Q5"/>
<evidence type="ECO:0000256" key="1">
    <source>
        <dbReference type="ARBA" id="ARBA00004141"/>
    </source>
</evidence>
<dbReference type="GO" id="GO:0005783">
    <property type="term" value="C:endoplasmic reticulum"/>
    <property type="evidence" value="ECO:0007669"/>
    <property type="project" value="TreeGrafter"/>
</dbReference>
<evidence type="ECO:0000313" key="8">
    <source>
        <dbReference type="Proteomes" id="UP000717328"/>
    </source>
</evidence>
<comment type="caution">
    <text evidence="7">The sequence shown here is derived from an EMBL/GenBank/DDBJ whole genome shotgun (WGS) entry which is preliminary data.</text>
</comment>
<comment type="similarity">
    <text evidence="2">Belongs to the PER33/POM33 family.</text>
</comment>
<accession>A0A9P7K5Q5</accession>
<reference evidence="7" key="1">
    <citation type="submission" date="2021-02" db="EMBL/GenBank/DDBJ databases">
        <authorList>
            <person name="Nieuwenhuis M."/>
            <person name="Van De Peppel L.J.J."/>
        </authorList>
    </citation>
    <scope>NUCLEOTIDE SEQUENCE</scope>
    <source>
        <strain evidence="7">D49</strain>
    </source>
</reference>
<name>A0A9P7K5Q5_9AGAR</name>
<feature type="transmembrane region" description="Helical" evidence="6">
    <location>
        <begin position="98"/>
        <end position="117"/>
    </location>
</feature>
<evidence type="ECO:0000313" key="7">
    <source>
        <dbReference type="EMBL" id="KAG5639311.1"/>
    </source>
</evidence>
<dbReference type="OrthoDB" id="5581259at2759"/>
<dbReference type="GO" id="GO:0061024">
    <property type="term" value="P:membrane organization"/>
    <property type="evidence" value="ECO:0007669"/>
    <property type="project" value="TreeGrafter"/>
</dbReference>
<dbReference type="InterPro" id="IPR005344">
    <property type="entry name" value="TMEM33/Pom33"/>
</dbReference>
<keyword evidence="3 6" id="KW-0812">Transmembrane</keyword>
<organism evidence="7 8">
    <name type="scientific">Sphagnurus paluster</name>
    <dbReference type="NCBI Taxonomy" id="117069"/>
    <lineage>
        <taxon>Eukaryota</taxon>
        <taxon>Fungi</taxon>
        <taxon>Dikarya</taxon>
        <taxon>Basidiomycota</taxon>
        <taxon>Agaricomycotina</taxon>
        <taxon>Agaricomycetes</taxon>
        <taxon>Agaricomycetidae</taxon>
        <taxon>Agaricales</taxon>
        <taxon>Tricholomatineae</taxon>
        <taxon>Lyophyllaceae</taxon>
        <taxon>Sphagnurus</taxon>
    </lineage>
</organism>
<protein>
    <submittedName>
        <fullName evidence="7">Uncharacterized protein</fullName>
    </submittedName>
</protein>
<comment type="subcellular location">
    <subcellularLocation>
        <location evidence="1">Membrane</location>
        <topology evidence="1">Multi-pass membrane protein</topology>
    </subcellularLocation>
</comment>
<sequence length="199" mass="21724">MFNTSFSPSSGGPLSLSPVRVDAFGAWVVQLTGAHLTVTLLPYAIFSLFHALTFTRTTLMSQFLPPGPPAANGQPQPHPLSKKLQVWVKSNYDGAMRVVAYTELLIFVRVLLGAITFQNSLISPIVYGHFLRSRYYHSAFTREAITVTTKRIDAFVRKPGNPPQAVMVWERAQMLVGRWVGSTLAANPAAAAAGAAPRR</sequence>
<evidence type="ECO:0000256" key="2">
    <source>
        <dbReference type="ARBA" id="ARBA00007322"/>
    </source>
</evidence>
<keyword evidence="8" id="KW-1185">Reference proteome</keyword>
<dbReference type="Pfam" id="PF03661">
    <property type="entry name" value="TMEM33_Pom33"/>
    <property type="match status" value="1"/>
</dbReference>
<dbReference type="Proteomes" id="UP000717328">
    <property type="component" value="Unassembled WGS sequence"/>
</dbReference>
<dbReference type="PANTHER" id="PTHR12703:SF4">
    <property type="entry name" value="TRANSMEMBRANE PROTEIN 33"/>
    <property type="match status" value="1"/>
</dbReference>
<evidence type="ECO:0000256" key="6">
    <source>
        <dbReference type="SAM" id="Phobius"/>
    </source>
</evidence>
<keyword evidence="5 6" id="KW-0472">Membrane</keyword>